<evidence type="ECO:0000256" key="1">
    <source>
        <dbReference type="ARBA" id="ARBA00004496"/>
    </source>
</evidence>
<dbReference type="PANTHER" id="PTHR46696">
    <property type="entry name" value="P450, PUTATIVE (EUROFUNG)-RELATED"/>
    <property type="match status" value="1"/>
</dbReference>
<dbReference type="GO" id="GO:0016705">
    <property type="term" value="F:oxidoreductase activity, acting on paired donors, with incorporation or reduction of molecular oxygen"/>
    <property type="evidence" value="ECO:0007669"/>
    <property type="project" value="InterPro"/>
</dbReference>
<dbReference type="InterPro" id="IPR001128">
    <property type="entry name" value="Cyt_P450"/>
</dbReference>
<dbReference type="RefSeq" id="WP_193927691.1">
    <property type="nucleotide sequence ID" value="NZ_JADEYC010000011.1"/>
</dbReference>
<keyword evidence="5 9" id="KW-0479">Metal-binding</keyword>
<evidence type="ECO:0000256" key="3">
    <source>
        <dbReference type="ARBA" id="ARBA00022490"/>
    </source>
</evidence>
<keyword evidence="8 9" id="KW-0503">Monooxygenase</keyword>
<evidence type="ECO:0000313" key="11">
    <source>
        <dbReference type="Proteomes" id="UP000598360"/>
    </source>
</evidence>
<dbReference type="SUPFAM" id="SSF48264">
    <property type="entry name" value="Cytochrome P450"/>
    <property type="match status" value="1"/>
</dbReference>
<comment type="caution">
    <text evidence="10">The sequence shown here is derived from an EMBL/GenBank/DDBJ whole genome shotgun (WGS) entry which is preliminary data.</text>
</comment>
<proteinExistence type="inferred from homology"/>
<evidence type="ECO:0000256" key="5">
    <source>
        <dbReference type="ARBA" id="ARBA00022723"/>
    </source>
</evidence>
<dbReference type="CDD" id="cd11029">
    <property type="entry name" value="CYP107-like"/>
    <property type="match status" value="1"/>
</dbReference>
<sequence length="403" mass="44715">MSATEHPTVIDADFVQHLHERYAALREAGPAHRVRTSDGLPVWVVTRYADVRAALADPRLSKDVDGARRIVQDKLPNDQVRGTPDDAIAKHMLNLDPPDHTRIRKLVVKAFTARRVDELCPRVEWLTARLLDAFGDRDEVDLLDALAFPLPIQVICELLGVDEAHREDFRTWTNTLLDASDRGAAAAAAADLSGYLGELVARKRAEPDADLVSGLIEASEDADRLSRDELISMVFLLLIAGHETTVNLIGNAVLALLAEPGRWRELHADPGLVEPVVEEALRFDSPVMHGTFRHTVQPVDIGGVEIPAHEVVWVSIASANRDPQRFGEPDRFDPRREAQGHLAFGHGIHFCLGAQLARLEGRTALRQLSARFPGLRAAPALREPQWRYSTLIRGLRELPVLLR</sequence>
<keyword evidence="6 9" id="KW-0560">Oxidoreductase</keyword>
<comment type="subcellular location">
    <subcellularLocation>
        <location evidence="1">Cytoplasm</location>
    </subcellularLocation>
</comment>
<evidence type="ECO:0000256" key="7">
    <source>
        <dbReference type="ARBA" id="ARBA00023004"/>
    </source>
</evidence>
<protein>
    <submittedName>
        <fullName evidence="10">Cytochrome P450</fullName>
    </submittedName>
</protein>
<comment type="similarity">
    <text evidence="2 9">Belongs to the cytochrome P450 family.</text>
</comment>
<gene>
    <name evidence="10" type="ORF">IQ251_07245</name>
</gene>
<reference evidence="10" key="1">
    <citation type="submission" date="2020-10" db="EMBL/GenBank/DDBJ databases">
        <title>Diversity and distribution of actinomycetes associated with coral in the coast of Hainan.</title>
        <authorList>
            <person name="Li F."/>
        </authorList>
    </citation>
    <scope>NUCLEOTIDE SEQUENCE</scope>
    <source>
        <strain evidence="10">HNM0983</strain>
    </source>
</reference>
<evidence type="ECO:0000256" key="4">
    <source>
        <dbReference type="ARBA" id="ARBA00022617"/>
    </source>
</evidence>
<dbReference type="PANTHER" id="PTHR46696:SF1">
    <property type="entry name" value="CYTOCHROME P450 YJIB-RELATED"/>
    <property type="match status" value="1"/>
</dbReference>
<dbReference type="GO" id="GO:0020037">
    <property type="term" value="F:heme binding"/>
    <property type="evidence" value="ECO:0007669"/>
    <property type="project" value="InterPro"/>
</dbReference>
<dbReference type="Proteomes" id="UP000598360">
    <property type="component" value="Unassembled WGS sequence"/>
</dbReference>
<evidence type="ECO:0000313" key="10">
    <source>
        <dbReference type="EMBL" id="MBE9374240.1"/>
    </source>
</evidence>
<dbReference type="PRINTS" id="PR00359">
    <property type="entry name" value="BP450"/>
</dbReference>
<dbReference type="GO" id="GO:0005737">
    <property type="term" value="C:cytoplasm"/>
    <property type="evidence" value="ECO:0007669"/>
    <property type="project" value="UniProtKB-SubCell"/>
</dbReference>
<evidence type="ECO:0000256" key="9">
    <source>
        <dbReference type="RuleBase" id="RU000461"/>
    </source>
</evidence>
<dbReference type="InterPro" id="IPR036396">
    <property type="entry name" value="Cyt_P450_sf"/>
</dbReference>
<dbReference type="GO" id="GO:0005506">
    <property type="term" value="F:iron ion binding"/>
    <property type="evidence" value="ECO:0007669"/>
    <property type="project" value="InterPro"/>
</dbReference>
<dbReference type="AlphaFoldDB" id="A0A929FZ66"/>
<dbReference type="PRINTS" id="PR00385">
    <property type="entry name" value="P450"/>
</dbReference>
<dbReference type="Pfam" id="PF00067">
    <property type="entry name" value="p450"/>
    <property type="match status" value="1"/>
</dbReference>
<name>A0A929FZ66_9PSEU</name>
<dbReference type="InterPro" id="IPR017972">
    <property type="entry name" value="Cyt_P450_CS"/>
</dbReference>
<dbReference type="EMBL" id="JADEYC010000011">
    <property type="protein sequence ID" value="MBE9374240.1"/>
    <property type="molecule type" value="Genomic_DNA"/>
</dbReference>
<organism evidence="10 11">
    <name type="scientific">Saccharopolyspora montiporae</name>
    <dbReference type="NCBI Taxonomy" id="2781240"/>
    <lineage>
        <taxon>Bacteria</taxon>
        <taxon>Bacillati</taxon>
        <taxon>Actinomycetota</taxon>
        <taxon>Actinomycetes</taxon>
        <taxon>Pseudonocardiales</taxon>
        <taxon>Pseudonocardiaceae</taxon>
        <taxon>Saccharopolyspora</taxon>
    </lineage>
</organism>
<evidence type="ECO:0000256" key="8">
    <source>
        <dbReference type="ARBA" id="ARBA00023033"/>
    </source>
</evidence>
<dbReference type="FunFam" id="1.10.630.10:FF:000018">
    <property type="entry name" value="Cytochrome P450 monooxygenase"/>
    <property type="match status" value="1"/>
</dbReference>
<dbReference type="PROSITE" id="PS00086">
    <property type="entry name" value="CYTOCHROME_P450"/>
    <property type="match status" value="1"/>
</dbReference>
<accession>A0A929FZ66</accession>
<dbReference type="GO" id="GO:0004497">
    <property type="term" value="F:monooxygenase activity"/>
    <property type="evidence" value="ECO:0007669"/>
    <property type="project" value="UniProtKB-KW"/>
</dbReference>
<dbReference type="InterPro" id="IPR002397">
    <property type="entry name" value="Cyt_P450_B"/>
</dbReference>
<keyword evidence="4 9" id="KW-0349">Heme</keyword>
<dbReference type="Gene3D" id="1.10.630.10">
    <property type="entry name" value="Cytochrome P450"/>
    <property type="match status" value="1"/>
</dbReference>
<evidence type="ECO:0000256" key="6">
    <source>
        <dbReference type="ARBA" id="ARBA00023002"/>
    </source>
</evidence>
<keyword evidence="7 9" id="KW-0408">Iron</keyword>
<evidence type="ECO:0000256" key="2">
    <source>
        <dbReference type="ARBA" id="ARBA00010617"/>
    </source>
</evidence>
<keyword evidence="11" id="KW-1185">Reference proteome</keyword>
<keyword evidence="3" id="KW-0963">Cytoplasm</keyword>